<sequence>MSKEKALRKIRRPAARKPTPDLADNRDFANLPLESRIGAVIKRRRAEANLTLADLSAGAGLSSAMLSRIENGMAMASLDALERLCAAVGIGLGDLFKETDTQRGSAQLVKRAEQMEVVRVGTKFGHTYRLLAYDRGPRKLFEPFFIEMDKKSESYPRFSHPGTEFIYMLQGRMEYRFGDRTYLVEPGDAFTFSGDVVHGPEKLLDDRIRFLAIIFYNT</sequence>
<dbReference type="Proteomes" id="UP000002033">
    <property type="component" value="Chromosome"/>
</dbReference>
<dbReference type="GO" id="GO:0003700">
    <property type="term" value="F:DNA-binding transcription factor activity"/>
    <property type="evidence" value="ECO:0007669"/>
    <property type="project" value="TreeGrafter"/>
</dbReference>
<dbReference type="Pfam" id="PF01381">
    <property type="entry name" value="HTH_3"/>
    <property type="match status" value="1"/>
</dbReference>
<dbReference type="InterPro" id="IPR014710">
    <property type="entry name" value="RmlC-like_jellyroll"/>
</dbReference>
<dbReference type="InterPro" id="IPR013096">
    <property type="entry name" value="Cupin_2"/>
</dbReference>
<name>D8JTN5_HYPDA</name>
<dbReference type="HOGENOM" id="CLU_085376_3_1_5"/>
<dbReference type="GO" id="GO:0003677">
    <property type="term" value="F:DNA binding"/>
    <property type="evidence" value="ECO:0007669"/>
    <property type="project" value="UniProtKB-KW"/>
</dbReference>
<dbReference type="CDD" id="cd02209">
    <property type="entry name" value="cupin_XRE_C"/>
    <property type="match status" value="1"/>
</dbReference>
<dbReference type="Gene3D" id="1.10.260.40">
    <property type="entry name" value="lambda repressor-like DNA-binding domains"/>
    <property type="match status" value="1"/>
</dbReference>
<evidence type="ECO:0000256" key="2">
    <source>
        <dbReference type="SAM" id="MobiDB-lite"/>
    </source>
</evidence>
<feature type="domain" description="HTH cro/C1-type" evidence="3">
    <location>
        <begin position="41"/>
        <end position="95"/>
    </location>
</feature>
<dbReference type="PANTHER" id="PTHR46797">
    <property type="entry name" value="HTH-TYPE TRANSCRIPTIONAL REGULATOR"/>
    <property type="match status" value="1"/>
</dbReference>
<dbReference type="CDD" id="cd00093">
    <property type="entry name" value="HTH_XRE"/>
    <property type="match status" value="1"/>
</dbReference>
<dbReference type="Pfam" id="PF07883">
    <property type="entry name" value="Cupin_2"/>
    <property type="match status" value="1"/>
</dbReference>
<dbReference type="SUPFAM" id="SSF47413">
    <property type="entry name" value="lambda repressor-like DNA-binding domains"/>
    <property type="match status" value="1"/>
</dbReference>
<dbReference type="AlphaFoldDB" id="D8JTN5"/>
<dbReference type="RefSeq" id="WP_013214812.1">
    <property type="nucleotide sequence ID" value="NC_014313.1"/>
</dbReference>
<evidence type="ECO:0000313" key="4">
    <source>
        <dbReference type="EMBL" id="ADJ22597.1"/>
    </source>
</evidence>
<dbReference type="InterPro" id="IPR001387">
    <property type="entry name" value="Cro/C1-type_HTH"/>
</dbReference>
<keyword evidence="1" id="KW-0238">DNA-binding</keyword>
<dbReference type="eggNOG" id="COG1396">
    <property type="taxonomic scope" value="Bacteria"/>
</dbReference>
<dbReference type="Gene3D" id="2.60.120.10">
    <property type="entry name" value="Jelly Rolls"/>
    <property type="match status" value="1"/>
</dbReference>
<accession>D8JTN5</accession>
<keyword evidence="5" id="KW-1185">Reference proteome</keyword>
<evidence type="ECO:0000313" key="5">
    <source>
        <dbReference type="Proteomes" id="UP000002033"/>
    </source>
</evidence>
<dbReference type="GO" id="GO:0005829">
    <property type="term" value="C:cytosol"/>
    <property type="evidence" value="ECO:0007669"/>
    <property type="project" value="TreeGrafter"/>
</dbReference>
<dbReference type="PANTHER" id="PTHR46797:SF1">
    <property type="entry name" value="METHYLPHOSPHONATE SYNTHASE"/>
    <property type="match status" value="1"/>
</dbReference>
<dbReference type="KEGG" id="hdn:Hden_0779"/>
<gene>
    <name evidence="4" type="ordered locus">Hden_0779</name>
</gene>
<proteinExistence type="predicted"/>
<dbReference type="EMBL" id="CP002083">
    <property type="protein sequence ID" value="ADJ22597.1"/>
    <property type="molecule type" value="Genomic_DNA"/>
</dbReference>
<dbReference type="STRING" id="582899.Hden_0779"/>
<dbReference type="PROSITE" id="PS50943">
    <property type="entry name" value="HTH_CROC1"/>
    <property type="match status" value="1"/>
</dbReference>
<dbReference type="SUPFAM" id="SSF51182">
    <property type="entry name" value="RmlC-like cupins"/>
    <property type="match status" value="1"/>
</dbReference>
<dbReference type="InterPro" id="IPR010982">
    <property type="entry name" value="Lambda_DNA-bd_dom_sf"/>
</dbReference>
<evidence type="ECO:0000259" key="3">
    <source>
        <dbReference type="PROSITE" id="PS50943"/>
    </source>
</evidence>
<dbReference type="InterPro" id="IPR050807">
    <property type="entry name" value="TransReg_Diox_bact_type"/>
</dbReference>
<protein>
    <submittedName>
        <fullName evidence="4">Transcriptional regulator, XRE family</fullName>
    </submittedName>
</protein>
<dbReference type="OrthoDB" id="9805356at2"/>
<feature type="region of interest" description="Disordered" evidence="2">
    <location>
        <begin position="1"/>
        <end position="26"/>
    </location>
</feature>
<dbReference type="SMART" id="SM00530">
    <property type="entry name" value="HTH_XRE"/>
    <property type="match status" value="1"/>
</dbReference>
<evidence type="ECO:0000256" key="1">
    <source>
        <dbReference type="ARBA" id="ARBA00023125"/>
    </source>
</evidence>
<dbReference type="InterPro" id="IPR011051">
    <property type="entry name" value="RmlC_Cupin_sf"/>
</dbReference>
<reference evidence="5" key="1">
    <citation type="journal article" date="2011" name="J. Bacteriol.">
        <title>Genome sequences of eight morphologically diverse alphaproteobacteria.</title>
        <authorList>
            <consortium name="US DOE Joint Genome Institute"/>
            <person name="Brown P.J."/>
            <person name="Kysela D.T."/>
            <person name="Buechlein A."/>
            <person name="Hemmerich C."/>
            <person name="Brun Y.V."/>
        </authorList>
    </citation>
    <scope>NUCLEOTIDE SEQUENCE [LARGE SCALE GENOMIC DNA]</scope>
    <source>
        <strain evidence="5">ATCC 51888 / DSM 1869 / NCIB 11706 / TK 0415</strain>
    </source>
</reference>
<organism evidence="4 5">
    <name type="scientific">Hyphomicrobium denitrificans (strain ATCC 51888 / DSM 1869 / NCIMB 11706 / TK 0415)</name>
    <dbReference type="NCBI Taxonomy" id="582899"/>
    <lineage>
        <taxon>Bacteria</taxon>
        <taxon>Pseudomonadati</taxon>
        <taxon>Pseudomonadota</taxon>
        <taxon>Alphaproteobacteria</taxon>
        <taxon>Hyphomicrobiales</taxon>
        <taxon>Hyphomicrobiaceae</taxon>
        <taxon>Hyphomicrobium</taxon>
    </lineage>
</organism>